<keyword evidence="1" id="KW-0732">Signal</keyword>
<dbReference type="Proteomes" id="UP001237156">
    <property type="component" value="Unassembled WGS sequence"/>
</dbReference>
<dbReference type="EMBL" id="JARVII010000002">
    <property type="protein sequence ID" value="MDG9698555.1"/>
    <property type="molecule type" value="Genomic_DNA"/>
</dbReference>
<dbReference type="AlphaFoldDB" id="A0AAW6RG75"/>
<protein>
    <submittedName>
        <fullName evidence="2">Uncharacterized protein</fullName>
    </submittedName>
</protein>
<accession>A0AAW6RG75</accession>
<evidence type="ECO:0000313" key="2">
    <source>
        <dbReference type="EMBL" id="MDG9698555.1"/>
    </source>
</evidence>
<feature type="signal peptide" evidence="1">
    <location>
        <begin position="1"/>
        <end position="23"/>
    </location>
</feature>
<evidence type="ECO:0000313" key="3">
    <source>
        <dbReference type="Proteomes" id="UP001237156"/>
    </source>
</evidence>
<evidence type="ECO:0000256" key="1">
    <source>
        <dbReference type="SAM" id="SignalP"/>
    </source>
</evidence>
<dbReference type="RefSeq" id="WP_279523619.1">
    <property type="nucleotide sequence ID" value="NZ_JARVII010000002.1"/>
</dbReference>
<feature type="chain" id="PRO_5043409123" evidence="1">
    <location>
        <begin position="24"/>
        <end position="161"/>
    </location>
</feature>
<organism evidence="2 3">
    <name type="scientific">Ottowia cancrivicina</name>
    <dbReference type="NCBI Taxonomy" id="3040346"/>
    <lineage>
        <taxon>Bacteria</taxon>
        <taxon>Pseudomonadati</taxon>
        <taxon>Pseudomonadota</taxon>
        <taxon>Betaproteobacteria</taxon>
        <taxon>Burkholderiales</taxon>
        <taxon>Comamonadaceae</taxon>
        <taxon>Ottowia</taxon>
    </lineage>
</organism>
<comment type="caution">
    <text evidence="2">The sequence shown here is derived from an EMBL/GenBank/DDBJ whole genome shotgun (WGS) entry which is preliminary data.</text>
</comment>
<sequence>MPIRHIGAAALLLGALGAATAQAASPQATSEGNSDMKTSSAATAAAPLRTLGEYTDPHGIRRLYLLVSPNLSDAQIMTLAQAVHAKEKNAWLWLLDSDEKAAQMMEALPRTAQGDMAGYPGAWVQAHTVAHSQQELLPKGAGKRWALYKGPYTGTLLGELP</sequence>
<name>A0AAW6RG75_9BURK</name>
<keyword evidence="3" id="KW-1185">Reference proteome</keyword>
<proteinExistence type="predicted"/>
<gene>
    <name evidence="2" type="ORF">QB898_02265</name>
</gene>
<reference evidence="2 3" key="1">
    <citation type="submission" date="2023-04" db="EMBL/GenBank/DDBJ databases">
        <title>Ottowia paracancer sp. nov., isolated from human stomach.</title>
        <authorList>
            <person name="Song Y."/>
        </authorList>
    </citation>
    <scope>NUCLEOTIDE SEQUENCE [LARGE SCALE GENOMIC DNA]</scope>
    <source>
        <strain evidence="2 3">10c7w1</strain>
    </source>
</reference>